<name>A0A4V6APE9_COLLU</name>
<dbReference type="Proteomes" id="UP000298787">
    <property type="component" value="Chromosome 5"/>
</dbReference>
<dbReference type="PANTHER" id="PTHR43788">
    <property type="entry name" value="DNA2/NAM7 HELICASE FAMILY MEMBER"/>
    <property type="match status" value="1"/>
</dbReference>
<dbReference type="GO" id="GO:0004540">
    <property type="term" value="F:RNA nuclease activity"/>
    <property type="evidence" value="ECO:0007669"/>
    <property type="project" value="InterPro"/>
</dbReference>
<evidence type="ECO:0000256" key="2">
    <source>
        <dbReference type="ARBA" id="ARBA00022741"/>
    </source>
</evidence>
<evidence type="ECO:0000256" key="3">
    <source>
        <dbReference type="ARBA" id="ARBA00022801"/>
    </source>
</evidence>
<dbReference type="CDD" id="cd18808">
    <property type="entry name" value="SF1_C_Upf1"/>
    <property type="match status" value="1"/>
</dbReference>
<evidence type="ECO:0000313" key="8">
    <source>
        <dbReference type="Proteomes" id="UP000298787"/>
    </source>
</evidence>
<dbReference type="EMBL" id="CM014082">
    <property type="protein sequence ID" value="TKS71172.1"/>
    <property type="molecule type" value="Genomic_DNA"/>
</dbReference>
<dbReference type="InterPro" id="IPR001900">
    <property type="entry name" value="RNase_II/R"/>
</dbReference>
<dbReference type="FunFam" id="3.40.50.300:FF:001313">
    <property type="entry name" value="Helicase with zinc finger domain 2"/>
    <property type="match status" value="1"/>
</dbReference>
<dbReference type="InterPro" id="IPR041677">
    <property type="entry name" value="DNA2/NAM7_AAA_11"/>
</dbReference>
<dbReference type="SUPFAM" id="SSF50249">
    <property type="entry name" value="Nucleic acid-binding proteins"/>
    <property type="match status" value="1"/>
</dbReference>
<keyword evidence="5" id="KW-0067">ATP-binding</keyword>
<dbReference type="Pfam" id="PF13086">
    <property type="entry name" value="AAA_11"/>
    <property type="match status" value="2"/>
</dbReference>
<dbReference type="Pfam" id="PF00773">
    <property type="entry name" value="RNB"/>
    <property type="match status" value="1"/>
</dbReference>
<evidence type="ECO:0000313" key="7">
    <source>
        <dbReference type="EMBL" id="TKS71172.1"/>
    </source>
</evidence>
<dbReference type="InterPro" id="IPR050534">
    <property type="entry name" value="Coronavir_polyprotein_1ab"/>
</dbReference>
<dbReference type="Pfam" id="PF13087">
    <property type="entry name" value="AAA_12"/>
    <property type="match status" value="1"/>
</dbReference>
<gene>
    <name evidence="7" type="ORF">D9C73_005378</name>
</gene>
<reference evidence="7 8" key="1">
    <citation type="submission" date="2019-01" db="EMBL/GenBank/DDBJ databases">
        <title>Genome Assembly of Collichthys lucidus.</title>
        <authorList>
            <person name="Cai M."/>
            <person name="Xiao S."/>
        </authorList>
    </citation>
    <scope>NUCLEOTIDE SEQUENCE [LARGE SCALE GENOMIC DNA]</scope>
    <source>
        <strain evidence="7">JT15FE1705JMU</strain>
        <tissue evidence="7">Muscle</tissue>
    </source>
</reference>
<dbReference type="GO" id="GO:0003723">
    <property type="term" value="F:RNA binding"/>
    <property type="evidence" value="ECO:0007669"/>
    <property type="project" value="InterPro"/>
</dbReference>
<dbReference type="InterPro" id="IPR047187">
    <property type="entry name" value="SF1_C_Upf1"/>
</dbReference>
<dbReference type="InterPro" id="IPR012340">
    <property type="entry name" value="NA-bd_OB-fold"/>
</dbReference>
<sequence length="750" mass="84760">MLECEALMALGLAGPNTRVVLAGDHMQMGPKLFSVDDHHRSNHTLLNRLFHYYQGQNCDAAQSSRIIFSENYRSTKEIVEFVSTHFYVGEGFSITEEDITSRLDMREVITFTIDPEGAKVLDDAISVKEIGDHYELGVHIADVASYVSPVVPVEQAPNYEKFPILTKVWRDILSAAKADDIDSMVDLIAADDIYPLLQPLIDEFRRSTDAPSRNYYRDTEEYVQIWKPMCEMESAATAVDESDSIVIENLVVNFNQEQEGTLTGSFFLPLSLINEWAIEVKNMWNPVRKEPPYGLPELNPSQRSAVEKAINTSFTLIQGPPGTGKTIVGVYIVSHFLELNSKNPRKVCHPKDKNKKEVILYCGPSNKSVDVVAEYLLKLGNSIKPLRVYSQQVEMLDYPYPDCTLQFSQRTLRQERSKPELRYKKLLREARTYELEQHDIILCTCTQSSTPSLTKTVSARQILIDECAMATEPQALIPLVCNNNPEKIVLIGDHKQLRPIVKNVRVRKLGMGKSLFERYYMMHKKRAVMLDTQYRMHEDICEFPSNAYYEGMLKTGVEQRNSVLRVGDKTMPIVFGDVKGETVRLVVNTAKGNENSKANQEEKNKVIAIAKKLVTSAKIEQKGIVILSPYNAQVSEIKEALKKEKLEQITVTTITKSQGSEWNYVIISTVCSLPSEKIVKEPDGGWLSKHLGFVDDPNQINVGITRAKEGLCIIGDLELLNCGGFWRELLKHYKLHNAVTDADKITVCPK</sequence>
<dbReference type="InterPro" id="IPR041679">
    <property type="entry name" value="DNA2/NAM7-like_C"/>
</dbReference>
<protein>
    <submittedName>
        <fullName evidence="7">PPAR-gamma DNA-binding domain-interacting protein 1</fullName>
    </submittedName>
</protein>
<dbReference type="GO" id="GO:0005524">
    <property type="term" value="F:ATP binding"/>
    <property type="evidence" value="ECO:0007669"/>
    <property type="project" value="UniProtKB-KW"/>
</dbReference>
<keyword evidence="2" id="KW-0547">Nucleotide-binding</keyword>
<organism evidence="7 8">
    <name type="scientific">Collichthys lucidus</name>
    <name type="common">Big head croaker</name>
    <name type="synonym">Sciaena lucida</name>
    <dbReference type="NCBI Taxonomy" id="240159"/>
    <lineage>
        <taxon>Eukaryota</taxon>
        <taxon>Metazoa</taxon>
        <taxon>Chordata</taxon>
        <taxon>Craniata</taxon>
        <taxon>Vertebrata</taxon>
        <taxon>Euteleostomi</taxon>
        <taxon>Actinopterygii</taxon>
        <taxon>Neopterygii</taxon>
        <taxon>Teleostei</taxon>
        <taxon>Neoteleostei</taxon>
        <taxon>Acanthomorphata</taxon>
        <taxon>Eupercaria</taxon>
        <taxon>Sciaenidae</taxon>
        <taxon>Collichthys</taxon>
    </lineage>
</organism>
<comment type="similarity">
    <text evidence="1">Belongs to the DNA2/NAM7 helicase family.</text>
</comment>
<dbReference type="GO" id="GO:0003677">
    <property type="term" value="F:DNA binding"/>
    <property type="evidence" value="ECO:0007669"/>
    <property type="project" value="UniProtKB-KW"/>
</dbReference>
<keyword evidence="8" id="KW-1185">Reference proteome</keyword>
<dbReference type="InterPro" id="IPR027417">
    <property type="entry name" value="P-loop_NTPase"/>
</dbReference>
<dbReference type="STRING" id="240159.A0A4V6APE9"/>
<evidence type="ECO:0000256" key="1">
    <source>
        <dbReference type="ARBA" id="ARBA00007913"/>
    </source>
</evidence>
<dbReference type="PANTHER" id="PTHR43788:SF9">
    <property type="entry name" value="HELICASE WITH ZINC FINGER DOMAIN 2"/>
    <property type="match status" value="1"/>
</dbReference>
<dbReference type="AlphaFoldDB" id="A0A4V6APE9"/>
<keyword evidence="4" id="KW-0347">Helicase</keyword>
<keyword evidence="7" id="KW-0238">DNA-binding</keyword>
<proteinExistence type="inferred from homology"/>
<feature type="domain" description="RNB" evidence="6">
    <location>
        <begin position="102"/>
        <end position="418"/>
    </location>
</feature>
<dbReference type="GO" id="GO:0016787">
    <property type="term" value="F:hydrolase activity"/>
    <property type="evidence" value="ECO:0007669"/>
    <property type="project" value="UniProtKB-KW"/>
</dbReference>
<dbReference type="SUPFAM" id="SSF52540">
    <property type="entry name" value="P-loop containing nucleoside triphosphate hydrolases"/>
    <property type="match status" value="2"/>
</dbReference>
<dbReference type="Gene3D" id="3.40.50.300">
    <property type="entry name" value="P-loop containing nucleotide triphosphate hydrolases"/>
    <property type="match status" value="2"/>
</dbReference>
<dbReference type="SMART" id="SM00955">
    <property type="entry name" value="RNB"/>
    <property type="match status" value="1"/>
</dbReference>
<accession>A0A4V6APE9</accession>
<evidence type="ECO:0000256" key="5">
    <source>
        <dbReference type="ARBA" id="ARBA00022840"/>
    </source>
</evidence>
<keyword evidence="3" id="KW-0378">Hydrolase</keyword>
<evidence type="ECO:0000259" key="6">
    <source>
        <dbReference type="SMART" id="SM00955"/>
    </source>
</evidence>
<dbReference type="GO" id="GO:0043139">
    <property type="term" value="F:5'-3' DNA helicase activity"/>
    <property type="evidence" value="ECO:0007669"/>
    <property type="project" value="TreeGrafter"/>
</dbReference>
<evidence type="ECO:0000256" key="4">
    <source>
        <dbReference type="ARBA" id="ARBA00022806"/>
    </source>
</evidence>